<evidence type="ECO:0008006" key="5">
    <source>
        <dbReference type="Google" id="ProtNLM"/>
    </source>
</evidence>
<comment type="caution">
    <text evidence="3">The sequence shown here is derived from an EMBL/GenBank/DDBJ whole genome shotgun (WGS) entry which is preliminary data.</text>
</comment>
<dbReference type="eggNOG" id="ENOG5031J86">
    <property type="taxonomic scope" value="Bacteria"/>
</dbReference>
<keyword evidence="4" id="KW-1185">Reference proteome</keyword>
<proteinExistence type="predicted"/>
<name>I4VRB6_9GAMM</name>
<feature type="signal peptide" evidence="2">
    <location>
        <begin position="1"/>
        <end position="25"/>
    </location>
</feature>
<dbReference type="AlphaFoldDB" id="I4VRB6"/>
<dbReference type="PROSITE" id="PS51257">
    <property type="entry name" value="PROKAR_LIPOPROTEIN"/>
    <property type="match status" value="1"/>
</dbReference>
<dbReference type="EMBL" id="AJXU01000031">
    <property type="protein sequence ID" value="EIL89757.1"/>
    <property type="molecule type" value="Genomic_DNA"/>
</dbReference>
<dbReference type="Proteomes" id="UP000004210">
    <property type="component" value="Unassembled WGS sequence"/>
</dbReference>
<reference evidence="3 4" key="1">
    <citation type="journal article" date="2012" name="J. Bacteriol.">
        <title>Genome sequences for six rhodanobacter strains, isolated from soils and the terrestrial subsurface, with variable denitrification capabilities.</title>
        <authorList>
            <person name="Kostka J.E."/>
            <person name="Green S.J."/>
            <person name="Rishishwar L."/>
            <person name="Prakash O."/>
            <person name="Katz L.S."/>
            <person name="Marino-Ramirez L."/>
            <person name="Jordan I.K."/>
            <person name="Munk C."/>
            <person name="Ivanova N."/>
            <person name="Mikhailova N."/>
            <person name="Watson D.B."/>
            <person name="Brown S.D."/>
            <person name="Palumbo A.V."/>
            <person name="Brooks S.C."/>
        </authorList>
    </citation>
    <scope>NUCLEOTIDE SEQUENCE [LARGE SCALE GENOMIC DNA]</scope>
    <source>
        <strain evidence="4">Jip2T</strain>
    </source>
</reference>
<keyword evidence="2" id="KW-0732">Signal</keyword>
<gene>
    <name evidence="3" type="ORF">UU9_08540</name>
</gene>
<feature type="chain" id="PRO_5003696295" description="Lipoprotein" evidence="2">
    <location>
        <begin position="26"/>
        <end position="114"/>
    </location>
</feature>
<feature type="region of interest" description="Disordered" evidence="1">
    <location>
        <begin position="22"/>
        <end position="45"/>
    </location>
</feature>
<evidence type="ECO:0000313" key="4">
    <source>
        <dbReference type="Proteomes" id="UP000004210"/>
    </source>
</evidence>
<dbReference type="STRING" id="1163408.UU9_08540"/>
<dbReference type="PATRIC" id="fig|1163408.3.peg.1751"/>
<protein>
    <recommendedName>
        <fullName evidence="5">Lipoprotein</fullName>
    </recommendedName>
</protein>
<organism evidence="3 4">
    <name type="scientific">Rhodanobacter fulvus Jip2</name>
    <dbReference type="NCBI Taxonomy" id="1163408"/>
    <lineage>
        <taxon>Bacteria</taxon>
        <taxon>Pseudomonadati</taxon>
        <taxon>Pseudomonadota</taxon>
        <taxon>Gammaproteobacteria</taxon>
        <taxon>Lysobacterales</taxon>
        <taxon>Rhodanobacteraceae</taxon>
        <taxon>Rhodanobacter</taxon>
    </lineage>
</organism>
<sequence length="114" mass="11993">MAMRRYTVVIPFALLLAACSPSPTADAPGATAAQPRPGSSAPADATLGSPAWYAWIDRTLGITDNGHGPDQGSAEWNQAVQRKLGQEAPQSVPGSPEWQQSVDALVRTRTSVTH</sequence>
<evidence type="ECO:0000256" key="2">
    <source>
        <dbReference type="SAM" id="SignalP"/>
    </source>
</evidence>
<evidence type="ECO:0000313" key="3">
    <source>
        <dbReference type="EMBL" id="EIL89757.1"/>
    </source>
</evidence>
<evidence type="ECO:0000256" key="1">
    <source>
        <dbReference type="SAM" id="MobiDB-lite"/>
    </source>
</evidence>
<accession>I4VRB6</accession>